<keyword evidence="5" id="KW-0560">Oxidoreductase</keyword>
<reference evidence="9 10" key="1">
    <citation type="journal article" date="2024" name="J. Plant Pathol.">
        <title>Sequence and assembly of the genome of Seiridium unicorne, isolate CBS 538.82, causal agent of cypress canker disease.</title>
        <authorList>
            <person name="Scali E."/>
            <person name="Rocca G.D."/>
            <person name="Danti R."/>
            <person name="Garbelotto M."/>
            <person name="Barberini S."/>
            <person name="Baroncelli R."/>
            <person name="Emiliani G."/>
        </authorList>
    </citation>
    <scope>NUCLEOTIDE SEQUENCE [LARGE SCALE GENOMIC DNA]</scope>
    <source>
        <strain evidence="9 10">BM-138-508</strain>
    </source>
</reference>
<dbReference type="Pfam" id="PF00067">
    <property type="entry name" value="p450"/>
    <property type="match status" value="1"/>
</dbReference>
<name>A0ABR2UW26_9PEZI</name>
<evidence type="ECO:0000256" key="8">
    <source>
        <dbReference type="SAM" id="Phobius"/>
    </source>
</evidence>
<dbReference type="PRINTS" id="PR00463">
    <property type="entry name" value="EP450I"/>
</dbReference>
<keyword evidence="8" id="KW-0812">Transmembrane</keyword>
<dbReference type="InterPro" id="IPR001128">
    <property type="entry name" value="Cyt_P450"/>
</dbReference>
<dbReference type="InterPro" id="IPR050121">
    <property type="entry name" value="Cytochrome_P450_monoxygenase"/>
</dbReference>
<dbReference type="SUPFAM" id="SSF48264">
    <property type="entry name" value="Cytochrome P450"/>
    <property type="match status" value="1"/>
</dbReference>
<comment type="caution">
    <text evidence="9">The sequence shown here is derived from an EMBL/GenBank/DDBJ whole genome shotgun (WGS) entry which is preliminary data.</text>
</comment>
<keyword evidence="10" id="KW-1185">Reference proteome</keyword>
<gene>
    <name evidence="9" type="ORF">SUNI508_07589</name>
</gene>
<dbReference type="Proteomes" id="UP001408356">
    <property type="component" value="Unassembled WGS sequence"/>
</dbReference>
<dbReference type="InterPro" id="IPR036396">
    <property type="entry name" value="Cyt_P450_sf"/>
</dbReference>
<evidence type="ECO:0000256" key="2">
    <source>
        <dbReference type="ARBA" id="ARBA00005179"/>
    </source>
</evidence>
<accession>A0ABR2UW26</accession>
<keyword evidence="8" id="KW-0472">Membrane</keyword>
<evidence type="ECO:0000256" key="6">
    <source>
        <dbReference type="ARBA" id="ARBA00023004"/>
    </source>
</evidence>
<evidence type="ECO:0000256" key="5">
    <source>
        <dbReference type="ARBA" id="ARBA00023002"/>
    </source>
</evidence>
<comment type="cofactor">
    <cofactor evidence="1">
        <name>heme</name>
        <dbReference type="ChEBI" id="CHEBI:30413"/>
    </cofactor>
</comment>
<comment type="pathway">
    <text evidence="2">Secondary metabolite biosynthesis.</text>
</comment>
<protein>
    <submittedName>
        <fullName evidence="9">Cytochrome P450</fullName>
    </submittedName>
</protein>
<dbReference type="CDD" id="cd11051">
    <property type="entry name" value="CYP59-like"/>
    <property type="match status" value="1"/>
</dbReference>
<evidence type="ECO:0000256" key="7">
    <source>
        <dbReference type="ARBA" id="ARBA00023033"/>
    </source>
</evidence>
<evidence type="ECO:0000256" key="4">
    <source>
        <dbReference type="ARBA" id="ARBA00022723"/>
    </source>
</evidence>
<keyword evidence="8" id="KW-1133">Transmembrane helix</keyword>
<evidence type="ECO:0000256" key="3">
    <source>
        <dbReference type="ARBA" id="ARBA00022617"/>
    </source>
</evidence>
<dbReference type="InterPro" id="IPR002401">
    <property type="entry name" value="Cyt_P450_E_grp-I"/>
</dbReference>
<dbReference type="PANTHER" id="PTHR24305">
    <property type="entry name" value="CYTOCHROME P450"/>
    <property type="match status" value="1"/>
</dbReference>
<keyword evidence="7" id="KW-0503">Monooxygenase</keyword>
<keyword evidence="6" id="KW-0408">Iron</keyword>
<dbReference type="PRINTS" id="PR00385">
    <property type="entry name" value="P450"/>
</dbReference>
<evidence type="ECO:0000313" key="9">
    <source>
        <dbReference type="EMBL" id="KAK9418817.1"/>
    </source>
</evidence>
<keyword evidence="3" id="KW-0349">Heme</keyword>
<sequence length="555" mass="62698">MDLFCNSSTIRAVATLTVVLLATWAARVILQGIVVRRKFLKIRAKGIPIMEPYSMLTGHISVMAKLGKGLPSDAHRTILNIIIVENWKELFPSATECPPVVYLDLWPFMSVPFLMVISPELCSQLTQVTPQPRHPVFKWAQKPLTGGLDLLSMDPADHKLWRARLNPGFSTRNLASHMPALVEEVGLFAKIIKDQAGDGGDWGQMFTLYGKSIALTFDVIARIATGLHTQEQTKGPGPLLMALRRLISLCKFNTLKNRLERITPSFRRQAFENAEVIRRILQPKVESRLEKFVDPRNGKTVVDLAVKEFGNQSLPYTDGLVAAIIANLKIFLFAGHDTTAQTLCWVYYEINKYPLILEKLRKEHDEVLGKNSEVASEVLLQSPHKLNELRYTSAVIKETLRLRTPAGTIREATPGFTLIQNGVQYPTEGFVIQTVPAALHRHPDLWPRVTEFIPERFLASEDDLLRPAKNAFRPFELGNTRCIGEELAMMEIELALVFTLRELDLDFNYSLWDKIKGRAGDVEKQTINNERAYRAGEGMGCVKDDLPIRVRLRRI</sequence>
<evidence type="ECO:0000256" key="1">
    <source>
        <dbReference type="ARBA" id="ARBA00001971"/>
    </source>
</evidence>
<dbReference type="EMBL" id="JARVKF010000342">
    <property type="protein sequence ID" value="KAK9418817.1"/>
    <property type="molecule type" value="Genomic_DNA"/>
</dbReference>
<proteinExistence type="predicted"/>
<keyword evidence="4" id="KW-0479">Metal-binding</keyword>
<evidence type="ECO:0000313" key="10">
    <source>
        <dbReference type="Proteomes" id="UP001408356"/>
    </source>
</evidence>
<dbReference type="PANTHER" id="PTHR24305:SF107">
    <property type="entry name" value="P450, PUTATIVE (EUROFUNG)-RELATED"/>
    <property type="match status" value="1"/>
</dbReference>
<feature type="transmembrane region" description="Helical" evidence="8">
    <location>
        <begin position="12"/>
        <end position="35"/>
    </location>
</feature>
<dbReference type="Gene3D" id="1.10.630.10">
    <property type="entry name" value="Cytochrome P450"/>
    <property type="match status" value="1"/>
</dbReference>
<organism evidence="9 10">
    <name type="scientific">Seiridium unicorne</name>
    <dbReference type="NCBI Taxonomy" id="138068"/>
    <lineage>
        <taxon>Eukaryota</taxon>
        <taxon>Fungi</taxon>
        <taxon>Dikarya</taxon>
        <taxon>Ascomycota</taxon>
        <taxon>Pezizomycotina</taxon>
        <taxon>Sordariomycetes</taxon>
        <taxon>Xylariomycetidae</taxon>
        <taxon>Amphisphaeriales</taxon>
        <taxon>Sporocadaceae</taxon>
        <taxon>Seiridium</taxon>
    </lineage>
</organism>